<gene>
    <name evidence="2" type="ORF">DHW03_10840</name>
</gene>
<dbReference type="Proteomes" id="UP000245379">
    <property type="component" value="Unassembled WGS sequence"/>
</dbReference>
<dbReference type="InterPro" id="IPR036291">
    <property type="entry name" value="NAD(P)-bd_dom_sf"/>
</dbReference>
<dbReference type="GO" id="GO:0004029">
    <property type="term" value="F:aldehyde dehydrogenase (NAD+) activity"/>
    <property type="evidence" value="ECO:0007669"/>
    <property type="project" value="TreeGrafter"/>
</dbReference>
<dbReference type="EMBL" id="QGNZ01000002">
    <property type="protein sequence ID" value="PWS28047.1"/>
    <property type="molecule type" value="Genomic_DNA"/>
</dbReference>
<name>A0A317EPD3_9SPHI</name>
<feature type="domain" description="NAD-dependent epimerase/dehydratase" evidence="1">
    <location>
        <begin position="2"/>
        <end position="223"/>
    </location>
</feature>
<protein>
    <submittedName>
        <fullName evidence="2">Nucleoside-diphosphate sugar epimerase</fullName>
    </submittedName>
</protein>
<dbReference type="Gene3D" id="3.40.50.720">
    <property type="entry name" value="NAD(P)-binding Rossmann-like Domain"/>
    <property type="match status" value="1"/>
</dbReference>
<evidence type="ECO:0000313" key="2">
    <source>
        <dbReference type="EMBL" id="PWS28047.1"/>
    </source>
</evidence>
<reference evidence="2 3" key="1">
    <citation type="submission" date="2018-05" db="EMBL/GenBank/DDBJ databases">
        <title>Pedobacter paludis sp. nov., isolated from wetland soil.</title>
        <authorList>
            <person name="Zhang Y."/>
            <person name="Wang G."/>
        </authorList>
    </citation>
    <scope>NUCLEOTIDE SEQUENCE [LARGE SCALE GENOMIC DNA]</scope>
    <source>
        <strain evidence="2 3">KCTC22721</strain>
    </source>
</reference>
<sequence>MILVTGGTGFLGSELLKQLTDNGLVVRALRREKSTIPDLIKNIDAIEWFTADINDLSNLEDAFEGISQVYHCAAFVSFNPKHKKKMFHVNIDGTSNIVNLCTDRNCRLVHVSSVAALGDAKKGKKITERDFWEYDSKAHAYGLSKYEGEMEVWRGITEGLNAVIVNPSVIIGKNAGFEGSGAIFKLVKGGFPFYTNGATGLVDVEDVAKAMILLMDGEATGERFIISSSDYQYKDLFTEIANGFSVKPPSKEAKPWMLGIAWRALKFFSLFTSAEPSITKDAAQSSTVHSYYDNSKIIAQTGIAFKPVAQSIKEITQYLK</sequence>
<dbReference type="InterPro" id="IPR051783">
    <property type="entry name" value="NAD(P)-dependent_oxidoreduct"/>
</dbReference>
<evidence type="ECO:0000313" key="3">
    <source>
        <dbReference type="Proteomes" id="UP000245379"/>
    </source>
</evidence>
<comment type="caution">
    <text evidence="2">The sequence shown here is derived from an EMBL/GenBank/DDBJ whole genome shotgun (WGS) entry which is preliminary data.</text>
</comment>
<keyword evidence="3" id="KW-1185">Reference proteome</keyword>
<dbReference type="Pfam" id="PF01370">
    <property type="entry name" value="Epimerase"/>
    <property type="match status" value="1"/>
</dbReference>
<dbReference type="GO" id="GO:0005737">
    <property type="term" value="C:cytoplasm"/>
    <property type="evidence" value="ECO:0007669"/>
    <property type="project" value="TreeGrafter"/>
</dbReference>
<dbReference type="AlphaFoldDB" id="A0A317EPD3"/>
<accession>A0A317EPD3</accession>
<dbReference type="InterPro" id="IPR001509">
    <property type="entry name" value="Epimerase_deHydtase"/>
</dbReference>
<dbReference type="PANTHER" id="PTHR48079">
    <property type="entry name" value="PROTEIN YEEZ"/>
    <property type="match status" value="1"/>
</dbReference>
<dbReference type="SUPFAM" id="SSF51735">
    <property type="entry name" value="NAD(P)-binding Rossmann-fold domains"/>
    <property type="match status" value="1"/>
</dbReference>
<organism evidence="2 3">
    <name type="scientific">Pedobacter yonginense</name>
    <dbReference type="NCBI Taxonomy" id="651869"/>
    <lineage>
        <taxon>Bacteria</taxon>
        <taxon>Pseudomonadati</taxon>
        <taxon>Bacteroidota</taxon>
        <taxon>Sphingobacteriia</taxon>
        <taxon>Sphingobacteriales</taxon>
        <taxon>Sphingobacteriaceae</taxon>
        <taxon>Pedobacter</taxon>
    </lineage>
</organism>
<dbReference type="RefSeq" id="WP_109925807.1">
    <property type="nucleotide sequence ID" value="NZ_QGNZ01000002.1"/>
</dbReference>
<proteinExistence type="predicted"/>
<evidence type="ECO:0000259" key="1">
    <source>
        <dbReference type="Pfam" id="PF01370"/>
    </source>
</evidence>
<dbReference type="PANTHER" id="PTHR48079:SF6">
    <property type="entry name" value="NAD(P)-BINDING DOMAIN-CONTAINING PROTEIN-RELATED"/>
    <property type="match status" value="1"/>
</dbReference>
<dbReference type="OrthoDB" id="596910at2"/>